<dbReference type="InterPro" id="IPR055690">
    <property type="entry name" value="DUF7266"/>
</dbReference>
<dbReference type="Proteomes" id="UP001597034">
    <property type="component" value="Unassembled WGS sequence"/>
</dbReference>
<organism evidence="1 2">
    <name type="scientific">Haloarchaeobius litoreus</name>
    <dbReference type="NCBI Taxonomy" id="755306"/>
    <lineage>
        <taxon>Archaea</taxon>
        <taxon>Methanobacteriati</taxon>
        <taxon>Methanobacteriota</taxon>
        <taxon>Stenosarchaea group</taxon>
        <taxon>Halobacteria</taxon>
        <taxon>Halobacteriales</taxon>
        <taxon>Halorubellaceae</taxon>
        <taxon>Haloarchaeobius</taxon>
    </lineage>
</organism>
<protein>
    <submittedName>
        <fullName evidence="1">Uncharacterized protein</fullName>
    </submittedName>
</protein>
<reference evidence="1 2" key="1">
    <citation type="journal article" date="2019" name="Int. J. Syst. Evol. Microbiol.">
        <title>The Global Catalogue of Microorganisms (GCM) 10K type strain sequencing project: providing services to taxonomists for standard genome sequencing and annotation.</title>
        <authorList>
            <consortium name="The Broad Institute Genomics Platform"/>
            <consortium name="The Broad Institute Genome Sequencing Center for Infectious Disease"/>
            <person name="Wu L."/>
            <person name="Ma J."/>
        </authorList>
    </citation>
    <scope>NUCLEOTIDE SEQUENCE [LARGE SCALE GENOMIC DNA]</scope>
    <source>
        <strain evidence="1 2">CGMCC 1.10390</strain>
    </source>
</reference>
<sequence length="160" mass="17014">MRNVRSDRSDGLRGVSPVVGKTLEIGVVVLYIGLLSTTLYGGVVPDFRSAAGDEVADRTLAGATQEVEDAVPPGTATAVDVHRRVELPRTIRGEPYHVRVVGRTLVLDHPDPNIGVETTLAFPTTVVRVEGSWSSTAEAFVVVERTDAGLVVRLARGEAS</sequence>
<dbReference type="Pfam" id="PF23928">
    <property type="entry name" value="DUF7266"/>
    <property type="match status" value="1"/>
</dbReference>
<dbReference type="AlphaFoldDB" id="A0ABD6DE90"/>
<name>A0ABD6DE90_9EURY</name>
<gene>
    <name evidence="1" type="ORF">ACFSBL_01765</name>
</gene>
<dbReference type="EMBL" id="JBHUDO010000001">
    <property type="protein sequence ID" value="MFD1644398.1"/>
    <property type="molecule type" value="Genomic_DNA"/>
</dbReference>
<dbReference type="RefSeq" id="WP_256399670.1">
    <property type="nucleotide sequence ID" value="NZ_JANHJR010000002.1"/>
</dbReference>
<comment type="caution">
    <text evidence="1">The sequence shown here is derived from an EMBL/GenBank/DDBJ whole genome shotgun (WGS) entry which is preliminary data.</text>
</comment>
<accession>A0ABD6DE90</accession>
<keyword evidence="2" id="KW-1185">Reference proteome</keyword>
<proteinExistence type="predicted"/>
<evidence type="ECO:0000313" key="2">
    <source>
        <dbReference type="Proteomes" id="UP001597034"/>
    </source>
</evidence>
<evidence type="ECO:0000313" key="1">
    <source>
        <dbReference type="EMBL" id="MFD1644398.1"/>
    </source>
</evidence>